<gene>
    <name evidence="2" type="ORF">BC936DRAFT_142997</name>
</gene>
<dbReference type="InterPro" id="IPR013694">
    <property type="entry name" value="VIT"/>
</dbReference>
<comment type="caution">
    <text evidence="2">The sequence shown here is derived from an EMBL/GenBank/DDBJ whole genome shotgun (WGS) entry which is preliminary data.</text>
</comment>
<protein>
    <recommendedName>
        <fullName evidence="1">VIT domain-containing protein</fullName>
    </recommendedName>
</protein>
<evidence type="ECO:0000259" key="1">
    <source>
        <dbReference type="PROSITE" id="PS51468"/>
    </source>
</evidence>
<dbReference type="PANTHER" id="PTHR45737:SF6">
    <property type="entry name" value="VON WILLEBRAND FACTOR A DOMAIN-CONTAINING PROTEIN 5A"/>
    <property type="match status" value="1"/>
</dbReference>
<evidence type="ECO:0000313" key="3">
    <source>
        <dbReference type="Proteomes" id="UP000268093"/>
    </source>
</evidence>
<dbReference type="OrthoDB" id="1729737at2759"/>
<dbReference type="EMBL" id="RBNI01024896">
    <property type="protein sequence ID" value="RUO95895.1"/>
    <property type="molecule type" value="Genomic_DNA"/>
</dbReference>
<feature type="domain" description="VIT" evidence="1">
    <location>
        <begin position="4"/>
        <end position="76"/>
    </location>
</feature>
<dbReference type="Pfam" id="PF08487">
    <property type="entry name" value="VIT"/>
    <property type="match status" value="1"/>
</dbReference>
<accession>A0A432ZZZ6</accession>
<sequence length="76" mass="8716">MQSQVGLFYTVNQSVQLLLPQNVHVKVKIIDIVAHVRLSQTYTNKDRTLIETSYRFPLPYSSAVDAFEVEFSDGRI</sequence>
<dbReference type="PANTHER" id="PTHR45737">
    <property type="entry name" value="VON WILLEBRAND FACTOR A DOMAIN-CONTAINING PROTEIN 5A"/>
    <property type="match status" value="1"/>
</dbReference>
<name>A0A432ZZZ6_9FUNG</name>
<reference evidence="2 3" key="1">
    <citation type="journal article" date="2018" name="New Phytol.">
        <title>Phylogenomics of Endogonaceae and evolution of mycorrhizas within Mucoromycota.</title>
        <authorList>
            <person name="Chang Y."/>
            <person name="Desiro A."/>
            <person name="Na H."/>
            <person name="Sandor L."/>
            <person name="Lipzen A."/>
            <person name="Clum A."/>
            <person name="Barry K."/>
            <person name="Grigoriev I.V."/>
            <person name="Martin F.M."/>
            <person name="Stajich J.E."/>
            <person name="Smith M.E."/>
            <person name="Bonito G."/>
            <person name="Spatafora J.W."/>
        </authorList>
    </citation>
    <scope>NUCLEOTIDE SEQUENCE [LARGE SCALE GENOMIC DNA]</scope>
    <source>
        <strain evidence="2 3">GMNB39</strain>
    </source>
</reference>
<dbReference type="Proteomes" id="UP000268093">
    <property type="component" value="Unassembled WGS sequence"/>
</dbReference>
<evidence type="ECO:0000313" key="2">
    <source>
        <dbReference type="EMBL" id="RUO95895.1"/>
    </source>
</evidence>
<dbReference type="AlphaFoldDB" id="A0A432ZZZ6"/>
<organism evidence="2 3">
    <name type="scientific">Jimgerdemannia flammicorona</name>
    <dbReference type="NCBI Taxonomy" id="994334"/>
    <lineage>
        <taxon>Eukaryota</taxon>
        <taxon>Fungi</taxon>
        <taxon>Fungi incertae sedis</taxon>
        <taxon>Mucoromycota</taxon>
        <taxon>Mucoromycotina</taxon>
        <taxon>Endogonomycetes</taxon>
        <taxon>Endogonales</taxon>
        <taxon>Endogonaceae</taxon>
        <taxon>Jimgerdemannia</taxon>
    </lineage>
</organism>
<keyword evidence="3" id="KW-1185">Reference proteome</keyword>
<feature type="non-terminal residue" evidence="2">
    <location>
        <position position="76"/>
    </location>
</feature>
<proteinExistence type="predicted"/>
<dbReference type="PROSITE" id="PS51468">
    <property type="entry name" value="VIT"/>
    <property type="match status" value="1"/>
</dbReference>